<gene>
    <name evidence="1" type="ORF">ACFQY0_13090</name>
</gene>
<sequence>MKTSGKIFFVIACLALAASEGVRLWWFSQDQSDPELRSYLKWTPPPHAVNQHFSETTGADVLNQDEGIQYLIENGDQSPSVEVLYLDYENGNPHVLADLGSHTPEVCFSASGAKLIEEFPIKELEVKQEKLYIRQWYFGNPLSDKTFYVFKIVWSPGATHYEEVFRHSESSPVPLGSKLRRAKLKAAQEGLNSPATRVILAMVRGTEDYELAWDAFKQVTIDRLEVAK</sequence>
<evidence type="ECO:0008006" key="3">
    <source>
        <dbReference type="Google" id="ProtNLM"/>
    </source>
</evidence>
<dbReference type="EMBL" id="JBHTBS010000006">
    <property type="protein sequence ID" value="MFC7338122.1"/>
    <property type="molecule type" value="Genomic_DNA"/>
</dbReference>
<comment type="caution">
    <text evidence="1">The sequence shown here is derived from an EMBL/GenBank/DDBJ whole genome shotgun (WGS) entry which is preliminary data.</text>
</comment>
<dbReference type="Proteomes" id="UP001596472">
    <property type="component" value="Unassembled WGS sequence"/>
</dbReference>
<reference evidence="2" key="1">
    <citation type="journal article" date="2019" name="Int. J. Syst. Evol. Microbiol.">
        <title>The Global Catalogue of Microorganisms (GCM) 10K type strain sequencing project: providing services to taxonomists for standard genome sequencing and annotation.</title>
        <authorList>
            <consortium name="The Broad Institute Genomics Platform"/>
            <consortium name="The Broad Institute Genome Sequencing Center for Infectious Disease"/>
            <person name="Wu L."/>
            <person name="Ma J."/>
        </authorList>
    </citation>
    <scope>NUCLEOTIDE SEQUENCE [LARGE SCALE GENOMIC DNA]</scope>
    <source>
        <strain evidence="2">CGMCC 4.1467</strain>
    </source>
</reference>
<keyword evidence="2" id="KW-1185">Reference proteome</keyword>
<dbReference type="RefSeq" id="WP_379713087.1">
    <property type="nucleotide sequence ID" value="NZ_JBHTBS010000006.1"/>
</dbReference>
<evidence type="ECO:0000313" key="1">
    <source>
        <dbReference type="EMBL" id="MFC7338122.1"/>
    </source>
</evidence>
<proteinExistence type="predicted"/>
<accession>A0ABW2L704</accession>
<protein>
    <recommendedName>
        <fullName evidence="3">EpsI family protein</fullName>
    </recommendedName>
</protein>
<evidence type="ECO:0000313" key="2">
    <source>
        <dbReference type="Proteomes" id="UP001596472"/>
    </source>
</evidence>
<name>A0ABW2L704_9BACT</name>
<organism evidence="1 2">
    <name type="scientific">Haloferula chungangensis</name>
    <dbReference type="NCBI Taxonomy" id="1048331"/>
    <lineage>
        <taxon>Bacteria</taxon>
        <taxon>Pseudomonadati</taxon>
        <taxon>Verrucomicrobiota</taxon>
        <taxon>Verrucomicrobiia</taxon>
        <taxon>Verrucomicrobiales</taxon>
        <taxon>Verrucomicrobiaceae</taxon>
        <taxon>Haloferula</taxon>
    </lineage>
</organism>